<proteinExistence type="predicted"/>
<keyword evidence="1" id="KW-1133">Transmembrane helix</keyword>
<evidence type="ECO:0000313" key="3">
    <source>
        <dbReference type="Proteomes" id="UP000682134"/>
    </source>
</evidence>
<organism evidence="2 3">
    <name type="scientific">Gottfriedia endophytica</name>
    <dbReference type="NCBI Taxonomy" id="2820819"/>
    <lineage>
        <taxon>Bacteria</taxon>
        <taxon>Bacillati</taxon>
        <taxon>Bacillota</taxon>
        <taxon>Bacilli</taxon>
        <taxon>Bacillales</taxon>
        <taxon>Bacillaceae</taxon>
        <taxon>Gottfriedia</taxon>
    </lineage>
</organism>
<evidence type="ECO:0000313" key="2">
    <source>
        <dbReference type="EMBL" id="MBP0725413.1"/>
    </source>
</evidence>
<comment type="caution">
    <text evidence="2">The sequence shown here is derived from an EMBL/GenBank/DDBJ whole genome shotgun (WGS) entry which is preliminary data.</text>
</comment>
<keyword evidence="3" id="KW-1185">Reference proteome</keyword>
<name>A0A940NV19_9BACI</name>
<sequence>MKNERGSTLILVMLISLIFVALGLTILSVSIEGTKRTTVRENDVVTSQDAILEMSKILSDFHTKIKNVSIKNKDNLKSGLYQTNLQQIIDSLPTALSNRNADTSKTKPVLTVTDETRNFLSDPDYTTNYYTRVYLFKLDYFGKLYSNTPELKKSISKRVYLSPTPSFLQYAVGSKELLLNGASNITGNLYGSDVSIRNQANYVDASTKTEAETPYPTITGSLTVQHQLQLWSLLTNQPEHIYNSDEIPLINQTKFANYFYQKLPPIIKKPDEEFVNMDFEQTLFDKLNVAMSPIILDPNLPLDSTLGDTIVNSIFKTNNIEKKQENVSLFNSNPDFKQYIVDKNMNPDDIANDIPSSKKVIVMTDLSDQKTQGKNSPPFIIKDNLHLQKDQWLIVNGDLEIYNDYNTSKAPLEIQGNIIVLGKVTIHGFNDDSATEHDEIKFDTTMYVTGDSSIYSTNITGLNEKQLVLLSKGNLLVNRTNEFATITDNVIPLKAFLYTDKSATLYGVGSAISINGGIFANESLIINAIRQNTVQTSTPNILIIQPEDFQKNQSSRFTVTYDKSILLSQLDGLPTVDSLRMIVDHYTFSK</sequence>
<accession>A0A940NV19</accession>
<dbReference type="AlphaFoldDB" id="A0A940NV19"/>
<keyword evidence="1" id="KW-0472">Membrane</keyword>
<keyword evidence="1" id="KW-0812">Transmembrane</keyword>
<dbReference type="Proteomes" id="UP000682134">
    <property type="component" value="Unassembled WGS sequence"/>
</dbReference>
<feature type="transmembrane region" description="Helical" evidence="1">
    <location>
        <begin position="9"/>
        <end position="31"/>
    </location>
</feature>
<protein>
    <submittedName>
        <fullName evidence="2">Uncharacterized protein</fullName>
    </submittedName>
</protein>
<evidence type="ECO:0000256" key="1">
    <source>
        <dbReference type="SAM" id="Phobius"/>
    </source>
</evidence>
<dbReference type="EMBL" id="JAGIYQ010000005">
    <property type="protein sequence ID" value="MBP0725413.1"/>
    <property type="molecule type" value="Genomic_DNA"/>
</dbReference>
<dbReference type="RefSeq" id="WP_209404945.1">
    <property type="nucleotide sequence ID" value="NZ_JAGIYQ010000005.1"/>
</dbReference>
<reference evidence="2" key="1">
    <citation type="submission" date="2021-04" db="EMBL/GenBank/DDBJ databases">
        <title>Genome seq and assembly of Bacillus sp.</title>
        <authorList>
            <person name="Chhetri G."/>
        </authorList>
    </citation>
    <scope>NUCLEOTIDE SEQUENCE</scope>
    <source>
        <strain evidence="2">RG28</strain>
    </source>
</reference>
<gene>
    <name evidence="2" type="ORF">J5Y03_09455</name>
</gene>